<keyword evidence="17" id="KW-1185">Reference proteome</keyword>
<evidence type="ECO:0000256" key="8">
    <source>
        <dbReference type="ARBA" id="ARBA00023154"/>
    </source>
</evidence>
<evidence type="ECO:0000313" key="16">
    <source>
        <dbReference type="EMBL" id="TQJ10043.1"/>
    </source>
</evidence>
<dbReference type="InterPro" id="IPR013785">
    <property type="entry name" value="Aldolase_TIM"/>
</dbReference>
<evidence type="ECO:0000256" key="6">
    <source>
        <dbReference type="ARBA" id="ARBA00022605"/>
    </source>
</evidence>
<comment type="function">
    <text evidence="1 12">Catalyzes the condensation of (S)-aspartate-beta-semialdehyde [(S)-ASA] and pyruvate to 4-hydroxy-tetrahydrodipicolinate (HTPA).</text>
</comment>
<dbReference type="HAMAP" id="MF_00418">
    <property type="entry name" value="DapA"/>
    <property type="match status" value="1"/>
</dbReference>
<evidence type="ECO:0000256" key="9">
    <source>
        <dbReference type="ARBA" id="ARBA00023239"/>
    </source>
</evidence>
<gene>
    <name evidence="12" type="primary">dapA</name>
    <name evidence="16" type="ORF">FB458_3161</name>
</gene>
<dbReference type="CDD" id="cd00950">
    <property type="entry name" value="DHDPS"/>
    <property type="match status" value="1"/>
</dbReference>
<dbReference type="EMBL" id="VFMN01000001">
    <property type="protein sequence ID" value="TQJ10043.1"/>
    <property type="molecule type" value="Genomic_DNA"/>
</dbReference>
<evidence type="ECO:0000256" key="4">
    <source>
        <dbReference type="ARBA" id="ARBA00012086"/>
    </source>
</evidence>
<feature type="binding site" evidence="12 15">
    <location>
        <position position="206"/>
    </location>
    <ligand>
        <name>pyruvate</name>
        <dbReference type="ChEBI" id="CHEBI:15361"/>
    </ligand>
</feature>
<dbReference type="Pfam" id="PF00701">
    <property type="entry name" value="DHDPS"/>
    <property type="match status" value="1"/>
</dbReference>
<dbReference type="SMART" id="SM01130">
    <property type="entry name" value="DHDPS"/>
    <property type="match status" value="1"/>
</dbReference>
<dbReference type="InterPro" id="IPR020624">
    <property type="entry name" value="Schiff_base-form_aldolases_CS"/>
</dbReference>
<comment type="caution">
    <text evidence="16">The sequence shown here is derived from an EMBL/GenBank/DDBJ whole genome shotgun (WGS) entry which is preliminary data.</text>
</comment>
<evidence type="ECO:0000256" key="14">
    <source>
        <dbReference type="PIRSR" id="PIRSR001365-1"/>
    </source>
</evidence>
<dbReference type="RefSeq" id="WP_141849320.1">
    <property type="nucleotide sequence ID" value="NZ_BAAAPR010000001.1"/>
</dbReference>
<evidence type="ECO:0000256" key="2">
    <source>
        <dbReference type="ARBA" id="ARBA00005120"/>
    </source>
</evidence>
<keyword evidence="8 12" id="KW-0457">Lysine biosynthesis</keyword>
<dbReference type="Proteomes" id="UP000317893">
    <property type="component" value="Unassembled WGS sequence"/>
</dbReference>
<comment type="caution">
    <text evidence="12">Was originally thought to be a dihydrodipicolinate synthase (DHDPS), catalyzing the condensation of (S)-aspartate-beta-semialdehyde [(S)-ASA] and pyruvate to dihydrodipicolinate (DHDP). However, it was shown in E.coli that the product of the enzymatic reaction is not dihydrodipicolinate but in fact (4S)-4-hydroxy-2,3,4,5-tetrahydro-(2S)-dipicolinic acid (HTPA), and that the consecutive dehydration reaction leading to DHDP is not spontaneous but catalyzed by DapB.</text>
</comment>
<dbReference type="UniPathway" id="UPA00034">
    <property type="reaction ID" value="UER00017"/>
</dbReference>
<keyword evidence="5 12" id="KW-0963">Cytoplasm</keyword>
<dbReference type="SUPFAM" id="SSF51569">
    <property type="entry name" value="Aldolase"/>
    <property type="match status" value="1"/>
</dbReference>
<dbReference type="PIRSF" id="PIRSF001365">
    <property type="entry name" value="DHDPS"/>
    <property type="match status" value="1"/>
</dbReference>
<organism evidence="16 17">
    <name type="scientific">Lapillicoccus jejuensis</name>
    <dbReference type="NCBI Taxonomy" id="402171"/>
    <lineage>
        <taxon>Bacteria</taxon>
        <taxon>Bacillati</taxon>
        <taxon>Actinomycetota</taxon>
        <taxon>Actinomycetes</taxon>
        <taxon>Micrococcales</taxon>
        <taxon>Intrasporangiaceae</taxon>
        <taxon>Lapillicoccus</taxon>
    </lineage>
</organism>
<dbReference type="EC" id="4.3.3.7" evidence="4 12"/>
<evidence type="ECO:0000256" key="7">
    <source>
        <dbReference type="ARBA" id="ARBA00022915"/>
    </source>
</evidence>
<dbReference type="OrthoDB" id="9782828at2"/>
<dbReference type="GO" id="GO:0019877">
    <property type="term" value="P:diaminopimelate biosynthetic process"/>
    <property type="evidence" value="ECO:0007669"/>
    <property type="project" value="UniProtKB-UniRule"/>
</dbReference>
<dbReference type="InterPro" id="IPR020625">
    <property type="entry name" value="Schiff_base-form_aldolases_AS"/>
</dbReference>
<evidence type="ECO:0000256" key="5">
    <source>
        <dbReference type="ARBA" id="ARBA00022490"/>
    </source>
</evidence>
<feature type="binding site" evidence="12 15">
    <location>
        <position position="50"/>
    </location>
    <ligand>
        <name>pyruvate</name>
        <dbReference type="ChEBI" id="CHEBI:15361"/>
    </ligand>
</feature>
<accession>A0A542E3X0</accession>
<dbReference type="InterPro" id="IPR005263">
    <property type="entry name" value="DapA"/>
</dbReference>
<comment type="subunit">
    <text evidence="12">Homotetramer; dimer of dimers.</text>
</comment>
<dbReference type="InterPro" id="IPR002220">
    <property type="entry name" value="DapA-like"/>
</dbReference>
<dbReference type="AlphaFoldDB" id="A0A542E3X0"/>
<feature type="active site" description="Proton donor/acceptor" evidence="12 14">
    <location>
        <position position="138"/>
    </location>
</feature>
<keyword evidence="10 12" id="KW-0704">Schiff base</keyword>
<comment type="similarity">
    <text evidence="3 12 13">Belongs to the DapA family.</text>
</comment>
<keyword evidence="6 12" id="KW-0028">Amino-acid biosynthesis</keyword>
<dbReference type="Gene3D" id="3.20.20.70">
    <property type="entry name" value="Aldolase class I"/>
    <property type="match status" value="1"/>
</dbReference>
<evidence type="ECO:0000256" key="15">
    <source>
        <dbReference type="PIRSR" id="PIRSR001365-2"/>
    </source>
</evidence>
<evidence type="ECO:0000256" key="11">
    <source>
        <dbReference type="ARBA" id="ARBA00047836"/>
    </source>
</evidence>
<dbReference type="PROSITE" id="PS00666">
    <property type="entry name" value="DHDPS_2"/>
    <property type="match status" value="1"/>
</dbReference>
<protein>
    <recommendedName>
        <fullName evidence="4 12">4-hydroxy-tetrahydrodipicolinate synthase</fullName>
        <shortName evidence="12">HTPA synthase</shortName>
        <ecNumber evidence="4 12">4.3.3.7</ecNumber>
    </recommendedName>
</protein>
<dbReference type="PANTHER" id="PTHR12128:SF66">
    <property type="entry name" value="4-HYDROXY-2-OXOGLUTARATE ALDOLASE, MITOCHONDRIAL"/>
    <property type="match status" value="1"/>
</dbReference>
<evidence type="ECO:0000256" key="10">
    <source>
        <dbReference type="ARBA" id="ARBA00023270"/>
    </source>
</evidence>
<evidence type="ECO:0000256" key="3">
    <source>
        <dbReference type="ARBA" id="ARBA00007592"/>
    </source>
</evidence>
<feature type="site" description="Part of a proton relay during catalysis" evidence="12">
    <location>
        <position position="112"/>
    </location>
</feature>
<evidence type="ECO:0000256" key="13">
    <source>
        <dbReference type="PIRNR" id="PIRNR001365"/>
    </source>
</evidence>
<comment type="subcellular location">
    <subcellularLocation>
        <location evidence="12">Cytoplasm</location>
    </subcellularLocation>
</comment>
<evidence type="ECO:0000313" key="17">
    <source>
        <dbReference type="Proteomes" id="UP000317893"/>
    </source>
</evidence>
<dbReference type="PRINTS" id="PR00146">
    <property type="entry name" value="DHPICSNTHASE"/>
</dbReference>
<evidence type="ECO:0000256" key="12">
    <source>
        <dbReference type="HAMAP-Rule" id="MF_00418"/>
    </source>
</evidence>
<dbReference type="PROSITE" id="PS00665">
    <property type="entry name" value="DHDPS_1"/>
    <property type="match status" value="1"/>
</dbReference>
<keyword evidence="7 12" id="KW-0220">Diaminopimelate biosynthesis</keyword>
<feature type="active site" description="Schiff-base intermediate with substrate" evidence="12 14">
    <location>
        <position position="166"/>
    </location>
</feature>
<keyword evidence="9 12" id="KW-0456">Lyase</keyword>
<dbReference type="GO" id="GO:0005829">
    <property type="term" value="C:cytosol"/>
    <property type="evidence" value="ECO:0007669"/>
    <property type="project" value="TreeGrafter"/>
</dbReference>
<evidence type="ECO:0000256" key="1">
    <source>
        <dbReference type="ARBA" id="ARBA00003294"/>
    </source>
</evidence>
<dbReference type="NCBIfam" id="TIGR00674">
    <property type="entry name" value="dapA"/>
    <property type="match status" value="1"/>
</dbReference>
<feature type="site" description="Part of a proton relay during catalysis" evidence="12">
    <location>
        <position position="49"/>
    </location>
</feature>
<sequence>MPTAPAFGRALTAVVTPMEDDGGLDLGGFRRVVEHLFAHGHDGVVVSGTTGESPTTSDEEKVALLRAAVEVVGERGAVVAGVGSNDTAHSVHCARQAADAGATGLLVVTPYYSKPTQEGIARHVEAVADATDLPVMVYDIPGRSGVPMTTETLLRLAEHPRVRGVKDAKADLWASTHVMAATDLQYYSGDDVLTLAHLTQGAVGYVGVATHVLGDEYAAMLAAVDRGDLTEAVAIHRRTIPVVDAVMFTSQGAIMAKAALHELGLIGSPAVRLPLVTSPPEHLARLRAALAALPASTARLAAAP</sequence>
<comment type="pathway">
    <text evidence="2 12">Amino-acid biosynthesis; L-lysine biosynthesis via DAP pathway; (S)-tetrahydrodipicolinate from L-aspartate: step 3/4.</text>
</comment>
<dbReference type="GO" id="GO:0009089">
    <property type="term" value="P:lysine biosynthetic process via diaminopimelate"/>
    <property type="evidence" value="ECO:0007669"/>
    <property type="project" value="UniProtKB-UniRule"/>
</dbReference>
<dbReference type="PANTHER" id="PTHR12128">
    <property type="entry name" value="DIHYDRODIPICOLINATE SYNTHASE"/>
    <property type="match status" value="1"/>
</dbReference>
<comment type="catalytic activity">
    <reaction evidence="11 12">
        <text>L-aspartate 4-semialdehyde + pyruvate = (2S,4S)-4-hydroxy-2,3,4,5-tetrahydrodipicolinate + H2O + H(+)</text>
        <dbReference type="Rhea" id="RHEA:34171"/>
        <dbReference type="ChEBI" id="CHEBI:15361"/>
        <dbReference type="ChEBI" id="CHEBI:15377"/>
        <dbReference type="ChEBI" id="CHEBI:15378"/>
        <dbReference type="ChEBI" id="CHEBI:67139"/>
        <dbReference type="ChEBI" id="CHEBI:537519"/>
        <dbReference type="EC" id="4.3.3.7"/>
    </reaction>
</comment>
<dbReference type="GO" id="GO:0008840">
    <property type="term" value="F:4-hydroxy-tetrahydrodipicolinate synthase activity"/>
    <property type="evidence" value="ECO:0007669"/>
    <property type="project" value="UniProtKB-UniRule"/>
</dbReference>
<proteinExistence type="inferred from homology"/>
<name>A0A542E3X0_9MICO</name>
<reference evidence="16 17" key="1">
    <citation type="submission" date="2019-06" db="EMBL/GenBank/DDBJ databases">
        <title>Sequencing the genomes of 1000 actinobacteria strains.</title>
        <authorList>
            <person name="Klenk H.-P."/>
        </authorList>
    </citation>
    <scope>NUCLEOTIDE SEQUENCE [LARGE SCALE GENOMIC DNA]</scope>
    <source>
        <strain evidence="16 17">DSM 18607</strain>
    </source>
</reference>